<proteinExistence type="predicted"/>
<evidence type="ECO:0000256" key="1">
    <source>
        <dbReference type="SAM" id="MobiDB-lite"/>
    </source>
</evidence>
<protein>
    <submittedName>
        <fullName evidence="2">Uncharacterized protein</fullName>
    </submittedName>
</protein>
<dbReference type="EMBL" id="JAOL01000038">
    <property type="protein sequence ID" value="EUA93822.1"/>
    <property type="molecule type" value="Genomic_DNA"/>
</dbReference>
<name>A0ABN0R9H1_MYCUL</name>
<comment type="caution">
    <text evidence="2">The sequence shown here is derived from an EMBL/GenBank/DDBJ whole genome shotgun (WGS) entry which is preliminary data.</text>
</comment>
<keyword evidence="3" id="KW-1185">Reference proteome</keyword>
<sequence length="67" mass="7188">MSVARWKSGRKPVAATAVEERDGRGRGYRKVTLLAHGGTKSRLADISTTNQVSNSRSAIICRTCGVV</sequence>
<feature type="non-terminal residue" evidence="2">
    <location>
        <position position="67"/>
    </location>
</feature>
<evidence type="ECO:0000313" key="2">
    <source>
        <dbReference type="EMBL" id="EUA93822.1"/>
    </source>
</evidence>
<feature type="region of interest" description="Disordered" evidence="1">
    <location>
        <begin position="1"/>
        <end position="21"/>
    </location>
</feature>
<evidence type="ECO:0000313" key="3">
    <source>
        <dbReference type="Proteomes" id="UP000020681"/>
    </source>
</evidence>
<accession>A0ABN0R9H1</accession>
<gene>
    <name evidence="2" type="ORF">I551_8902</name>
</gene>
<reference evidence="2 3" key="1">
    <citation type="submission" date="2014-01" db="EMBL/GenBank/DDBJ databases">
        <authorList>
            <person name="Dobos K."/>
            <person name="Lenaerts A."/>
            <person name="Ordway D."/>
            <person name="DeGroote M.A."/>
            <person name="Parker T."/>
            <person name="Sizemore C."/>
            <person name="Tallon L.J."/>
            <person name="Sadzewicz L.K."/>
            <person name="Sengamalay N."/>
            <person name="Fraser C.M."/>
            <person name="Hine E."/>
            <person name="Shefchek K.A."/>
            <person name="Das S.P."/>
            <person name="Tettelin H."/>
        </authorList>
    </citation>
    <scope>NUCLEOTIDE SEQUENCE [LARGE SCALE GENOMIC DNA]</scope>
    <source>
        <strain evidence="2 3">Harvey</strain>
    </source>
</reference>
<organism evidence="2 3">
    <name type="scientific">Mycobacterium ulcerans str. Harvey</name>
    <dbReference type="NCBI Taxonomy" id="1299332"/>
    <lineage>
        <taxon>Bacteria</taxon>
        <taxon>Bacillati</taxon>
        <taxon>Actinomycetota</taxon>
        <taxon>Actinomycetes</taxon>
        <taxon>Mycobacteriales</taxon>
        <taxon>Mycobacteriaceae</taxon>
        <taxon>Mycobacterium</taxon>
        <taxon>Mycobacterium ulcerans group</taxon>
    </lineage>
</organism>
<dbReference type="Proteomes" id="UP000020681">
    <property type="component" value="Unassembled WGS sequence"/>
</dbReference>